<feature type="transmembrane region" description="Helical" evidence="1">
    <location>
        <begin position="125"/>
        <end position="144"/>
    </location>
</feature>
<reference evidence="2 3" key="1">
    <citation type="submission" date="2024-04" db="EMBL/GenBank/DDBJ databases">
        <title>Tritrichomonas musculus Genome.</title>
        <authorList>
            <person name="Alves-Ferreira E."/>
            <person name="Grigg M."/>
            <person name="Lorenzi H."/>
            <person name="Galac M."/>
        </authorList>
    </citation>
    <scope>NUCLEOTIDE SEQUENCE [LARGE SCALE GENOMIC DNA]</scope>
    <source>
        <strain evidence="2 3">EAF2021</strain>
    </source>
</reference>
<keyword evidence="1" id="KW-1133">Transmembrane helix</keyword>
<protein>
    <submittedName>
        <fullName evidence="2">Uncharacterized protein</fullName>
    </submittedName>
</protein>
<dbReference type="EMBL" id="JAPFFF010000002">
    <property type="protein sequence ID" value="KAK8896701.1"/>
    <property type="molecule type" value="Genomic_DNA"/>
</dbReference>
<accession>A0ABR2L155</accession>
<keyword evidence="1" id="KW-0812">Transmembrane</keyword>
<dbReference type="Proteomes" id="UP001470230">
    <property type="component" value="Unassembled WGS sequence"/>
</dbReference>
<feature type="transmembrane region" description="Helical" evidence="1">
    <location>
        <begin position="180"/>
        <end position="199"/>
    </location>
</feature>
<comment type="caution">
    <text evidence="2">The sequence shown here is derived from an EMBL/GenBank/DDBJ whole genome shotgun (WGS) entry which is preliminary data.</text>
</comment>
<evidence type="ECO:0000313" key="2">
    <source>
        <dbReference type="EMBL" id="KAK8896701.1"/>
    </source>
</evidence>
<feature type="transmembrane region" description="Helical" evidence="1">
    <location>
        <begin position="92"/>
        <end position="109"/>
    </location>
</feature>
<name>A0ABR2L155_9EUKA</name>
<gene>
    <name evidence="2" type="ORF">M9Y10_014616</name>
</gene>
<evidence type="ECO:0000313" key="3">
    <source>
        <dbReference type="Proteomes" id="UP001470230"/>
    </source>
</evidence>
<keyword evidence="1" id="KW-0472">Membrane</keyword>
<evidence type="ECO:0000256" key="1">
    <source>
        <dbReference type="SAM" id="Phobius"/>
    </source>
</evidence>
<organism evidence="2 3">
    <name type="scientific">Tritrichomonas musculus</name>
    <dbReference type="NCBI Taxonomy" id="1915356"/>
    <lineage>
        <taxon>Eukaryota</taxon>
        <taxon>Metamonada</taxon>
        <taxon>Parabasalia</taxon>
        <taxon>Tritrichomonadida</taxon>
        <taxon>Tritrichomonadidae</taxon>
        <taxon>Tritrichomonas</taxon>
    </lineage>
</organism>
<feature type="transmembrane region" description="Helical" evidence="1">
    <location>
        <begin position="51"/>
        <end position="71"/>
    </location>
</feature>
<feature type="transmembrane region" description="Helical" evidence="1">
    <location>
        <begin position="22"/>
        <end position="45"/>
    </location>
</feature>
<feature type="transmembrane region" description="Helical" evidence="1">
    <location>
        <begin position="151"/>
        <end position="174"/>
    </location>
</feature>
<keyword evidence="3" id="KW-1185">Reference proteome</keyword>
<proteinExistence type="predicted"/>
<sequence length="229" mass="25957">MSGIIFNVILGMGFLGEKITKIGFFSLNITFFGIVISLMDFQWTISRLSSYSQIIIMIFTTFVEVISSFIHKRSILLLHKINSDFTIVSFSSWEYFISLFPLLIASLLYDRVSFDDLLTIISPETLALIFFIAILGQVATVLVLQLQKMATLISFGIINQLKQVITLSVSHFIFGDTKWNLRQSFGVLLLFTGGIIYSFSHSLREIPPVEKADEINLLEKKDEKSSESE</sequence>